<protein>
    <submittedName>
        <fullName evidence="5">Inositol 2-dehydrogenase</fullName>
        <ecNumber evidence="5">1.1.1.18</ecNumber>
    </submittedName>
</protein>
<dbReference type="NCBIfam" id="TIGR04380">
    <property type="entry name" value="myo_inos_iolG"/>
    <property type="match status" value="1"/>
</dbReference>
<dbReference type="InterPro" id="IPR055170">
    <property type="entry name" value="GFO_IDH_MocA-like_dom"/>
</dbReference>
<dbReference type="InterPro" id="IPR036291">
    <property type="entry name" value="NAD(P)-bd_dom_sf"/>
</dbReference>
<evidence type="ECO:0000313" key="5">
    <source>
        <dbReference type="EMBL" id="TMM58562.1"/>
    </source>
</evidence>
<dbReference type="PANTHER" id="PTHR42840:SF3">
    <property type="entry name" value="BINDING ROSSMANN FOLD OXIDOREDUCTASE, PUTATIVE (AFU_ORTHOLOGUE AFUA_2G10240)-RELATED"/>
    <property type="match status" value="1"/>
</dbReference>
<evidence type="ECO:0000259" key="4">
    <source>
        <dbReference type="Pfam" id="PF22725"/>
    </source>
</evidence>
<dbReference type="Proteomes" id="UP000310314">
    <property type="component" value="Unassembled WGS sequence"/>
</dbReference>
<dbReference type="SUPFAM" id="SSF51735">
    <property type="entry name" value="NAD(P)-binding Rossmann-fold domains"/>
    <property type="match status" value="1"/>
</dbReference>
<dbReference type="Gene3D" id="3.40.50.720">
    <property type="entry name" value="NAD(P)-binding Rossmann-like Domain"/>
    <property type="match status" value="1"/>
</dbReference>
<dbReference type="FunFam" id="3.30.360.10:FF:000023">
    <property type="entry name" value="Inositol 2-dehydrogenase"/>
    <property type="match status" value="1"/>
</dbReference>
<keyword evidence="6" id="KW-1185">Reference proteome</keyword>
<accession>A0A5S3PWG2</accession>
<dbReference type="GO" id="GO:0050112">
    <property type="term" value="F:inositol 2-dehydrogenase (NAD+) activity"/>
    <property type="evidence" value="ECO:0007669"/>
    <property type="project" value="UniProtKB-EC"/>
</dbReference>
<dbReference type="AlphaFoldDB" id="A0A5S3PWG2"/>
<evidence type="ECO:0000313" key="6">
    <source>
        <dbReference type="Proteomes" id="UP000310314"/>
    </source>
</evidence>
<organism evidence="5 6">
    <name type="scientific">Maribacter algarum</name>
    <name type="common">ex Zhang et al. 2020</name>
    <dbReference type="NCBI Taxonomy" id="2578118"/>
    <lineage>
        <taxon>Bacteria</taxon>
        <taxon>Pseudomonadati</taxon>
        <taxon>Bacteroidota</taxon>
        <taxon>Flavobacteriia</taxon>
        <taxon>Flavobacteriales</taxon>
        <taxon>Flavobacteriaceae</taxon>
        <taxon>Maribacter</taxon>
    </lineage>
</organism>
<evidence type="ECO:0000256" key="2">
    <source>
        <dbReference type="ARBA" id="ARBA00023002"/>
    </source>
</evidence>
<dbReference type="OrthoDB" id="9795543at2"/>
<dbReference type="EMBL" id="VATY01000001">
    <property type="protein sequence ID" value="TMM58562.1"/>
    <property type="molecule type" value="Genomic_DNA"/>
</dbReference>
<evidence type="ECO:0000259" key="3">
    <source>
        <dbReference type="Pfam" id="PF01408"/>
    </source>
</evidence>
<feature type="domain" description="Gfo/Idh/MocA-like oxidoreductase N-terminal" evidence="3">
    <location>
        <begin position="4"/>
        <end position="123"/>
    </location>
</feature>
<dbReference type="GO" id="GO:0000166">
    <property type="term" value="F:nucleotide binding"/>
    <property type="evidence" value="ECO:0007669"/>
    <property type="project" value="InterPro"/>
</dbReference>
<dbReference type="InterPro" id="IPR000683">
    <property type="entry name" value="Gfo/Idh/MocA-like_OxRdtase_N"/>
</dbReference>
<dbReference type="Pfam" id="PF22725">
    <property type="entry name" value="GFO_IDH_MocA_C3"/>
    <property type="match status" value="1"/>
</dbReference>
<dbReference type="Gene3D" id="3.30.360.10">
    <property type="entry name" value="Dihydrodipicolinate Reductase, domain 2"/>
    <property type="match status" value="1"/>
</dbReference>
<proteinExistence type="inferred from homology"/>
<reference evidence="5 6" key="1">
    <citation type="submission" date="2019-05" db="EMBL/GenBank/DDBJ databases">
        <authorList>
            <person name="Zhang J.-Y."/>
            <person name="Feg X."/>
            <person name="Du Z.-J."/>
        </authorList>
    </citation>
    <scope>NUCLEOTIDE SEQUENCE [LARGE SCALE GENOMIC DNA]</scope>
    <source>
        <strain evidence="5 6">RZ26</strain>
    </source>
</reference>
<dbReference type="SUPFAM" id="SSF55347">
    <property type="entry name" value="Glyceraldehyde-3-phosphate dehydrogenase-like, C-terminal domain"/>
    <property type="match status" value="1"/>
</dbReference>
<dbReference type="Pfam" id="PF01408">
    <property type="entry name" value="GFO_IDH_MocA"/>
    <property type="match status" value="1"/>
</dbReference>
<dbReference type="RefSeq" id="WP_138656494.1">
    <property type="nucleotide sequence ID" value="NZ_VATY01000001.1"/>
</dbReference>
<evidence type="ECO:0000256" key="1">
    <source>
        <dbReference type="ARBA" id="ARBA00010928"/>
    </source>
</evidence>
<dbReference type="InterPro" id="IPR030827">
    <property type="entry name" value="Myo_inos_IolG"/>
</dbReference>
<name>A0A5S3PWG2_9FLAO</name>
<comment type="caution">
    <text evidence="5">The sequence shown here is derived from an EMBL/GenBank/DDBJ whole genome shotgun (WGS) entry which is preliminary data.</text>
</comment>
<keyword evidence="2 5" id="KW-0560">Oxidoreductase</keyword>
<dbReference type="EC" id="1.1.1.18" evidence="5"/>
<gene>
    <name evidence="5" type="primary">iolG</name>
    <name evidence="5" type="ORF">FEE95_03780</name>
</gene>
<comment type="similarity">
    <text evidence="1">Belongs to the Gfo/Idh/MocA family.</text>
</comment>
<feature type="domain" description="GFO/IDH/MocA-like oxidoreductase" evidence="4">
    <location>
        <begin position="131"/>
        <end position="251"/>
    </location>
</feature>
<dbReference type="PANTHER" id="PTHR42840">
    <property type="entry name" value="NAD(P)-BINDING ROSSMANN-FOLD SUPERFAMILY PROTEIN-RELATED"/>
    <property type="match status" value="1"/>
</dbReference>
<sequence>MDSIKIGIIGMGRIGKIHLENLSTRIDWVEVVAVVNPSKKGQDYALKFGVKIMSDDINVILENSEIDAVLICSPSDTHAEYAIRLAGAGKAIFCEKPIDLSLKKAKEVVAKVKEKNVSMMVAFNRRFDPDFAKIKREVGNGKIGNIQNLHIISRDPAPPTIDYIRQSGGLFKDMTIHDLDMARFIMGCEVTEIFATGSCMVDSAIGETGDIDTATVLLRFENGATAVIENSRKSVYGYDQRLEVFGSKGMLQVKNPLMTNVTKSDAQGSHSDVNLNFFVDRYKVSYLNEMQSFVKALINEYPVPISGEDGIKSIVLADAAYTSMRENRPIKLE</sequence>